<dbReference type="Proteomes" id="UP001501523">
    <property type="component" value="Unassembled WGS sequence"/>
</dbReference>
<accession>A0ABN1IS97</accession>
<gene>
    <name evidence="1" type="ORF">GCM10009105_29540</name>
</gene>
<dbReference type="EMBL" id="BAAAEU010000024">
    <property type="protein sequence ID" value="GAA0720284.1"/>
    <property type="molecule type" value="Genomic_DNA"/>
</dbReference>
<evidence type="ECO:0008006" key="3">
    <source>
        <dbReference type="Google" id="ProtNLM"/>
    </source>
</evidence>
<keyword evidence="2" id="KW-1185">Reference proteome</keyword>
<organism evidence="1 2">
    <name type="scientific">Dokdonella soli</name>
    <dbReference type="NCBI Taxonomy" id="529810"/>
    <lineage>
        <taxon>Bacteria</taxon>
        <taxon>Pseudomonadati</taxon>
        <taxon>Pseudomonadota</taxon>
        <taxon>Gammaproteobacteria</taxon>
        <taxon>Lysobacterales</taxon>
        <taxon>Rhodanobacteraceae</taxon>
        <taxon>Dokdonella</taxon>
    </lineage>
</organism>
<dbReference type="Gene3D" id="2.120.10.30">
    <property type="entry name" value="TolB, C-terminal domain"/>
    <property type="match status" value="1"/>
</dbReference>
<evidence type="ECO:0000313" key="1">
    <source>
        <dbReference type="EMBL" id="GAA0720284.1"/>
    </source>
</evidence>
<evidence type="ECO:0000313" key="2">
    <source>
        <dbReference type="Proteomes" id="UP001501523"/>
    </source>
</evidence>
<comment type="caution">
    <text evidence="1">The sequence shown here is derived from an EMBL/GenBank/DDBJ whole genome shotgun (WGS) entry which is preliminary data.</text>
</comment>
<name>A0ABN1IS97_9GAMM</name>
<protein>
    <recommendedName>
        <fullName evidence="3">Exo-alpha-sialidase</fullName>
    </recommendedName>
</protein>
<sequence>MGPPDEWHGCVRMRVASLRASPVVPIRSLEPRMPAYRVLSAAVLCCLLVIPSLPVHADSAKGELFAPGVISSALQETSATFTPDGDTVYFMRSDFAEANTTILESHRSGHAWSTPVVAPFSGEWHDSEPALSPDGKRLYFVSNRPPAPGGAPVTAEMNGQHFPGTNLWYVERGRDGRWSAPLHVDGELNRGAMLYNPSIANNGDLYFSAHRDDSGSAYQIYVAHRNGAGYSNPERVDLGDVTHNRMDPGIDPEQRFLVYAGNEGDSLGSADIYIAFRDKDGRWSKPEHLGGGVNSPALENAPVLGRAFGELYVASQRGADVKFPKPRDDYASMMKTLESPLNGSRNIWRFDISDVLRAHGITR</sequence>
<dbReference type="InterPro" id="IPR011659">
    <property type="entry name" value="WD40"/>
</dbReference>
<dbReference type="SUPFAM" id="SSF82171">
    <property type="entry name" value="DPP6 N-terminal domain-like"/>
    <property type="match status" value="1"/>
</dbReference>
<reference evidence="1 2" key="1">
    <citation type="journal article" date="2019" name="Int. J. Syst. Evol. Microbiol.">
        <title>The Global Catalogue of Microorganisms (GCM) 10K type strain sequencing project: providing services to taxonomists for standard genome sequencing and annotation.</title>
        <authorList>
            <consortium name="The Broad Institute Genomics Platform"/>
            <consortium name="The Broad Institute Genome Sequencing Center for Infectious Disease"/>
            <person name="Wu L."/>
            <person name="Ma J."/>
        </authorList>
    </citation>
    <scope>NUCLEOTIDE SEQUENCE [LARGE SCALE GENOMIC DNA]</scope>
    <source>
        <strain evidence="1 2">JCM 15421</strain>
    </source>
</reference>
<dbReference type="InterPro" id="IPR011042">
    <property type="entry name" value="6-blade_b-propeller_TolB-like"/>
</dbReference>
<proteinExistence type="predicted"/>
<dbReference type="Pfam" id="PF07676">
    <property type="entry name" value="PD40"/>
    <property type="match status" value="2"/>
</dbReference>